<keyword evidence="2" id="KW-1133">Transmembrane helix</keyword>
<evidence type="ECO:0000256" key="2">
    <source>
        <dbReference type="SAM" id="Phobius"/>
    </source>
</evidence>
<gene>
    <name evidence="3" type="ORF">IQ251_19050</name>
</gene>
<name>A0A929G357_9PSEU</name>
<evidence type="ECO:0008006" key="5">
    <source>
        <dbReference type="Google" id="ProtNLM"/>
    </source>
</evidence>
<dbReference type="RefSeq" id="WP_193930375.1">
    <property type="nucleotide sequence ID" value="NZ_JADEYC010000045.1"/>
</dbReference>
<evidence type="ECO:0000313" key="3">
    <source>
        <dbReference type="EMBL" id="MBE9376553.1"/>
    </source>
</evidence>
<comment type="caution">
    <text evidence="3">The sequence shown here is derived from an EMBL/GenBank/DDBJ whole genome shotgun (WGS) entry which is preliminary data.</text>
</comment>
<reference evidence="3" key="1">
    <citation type="submission" date="2020-10" db="EMBL/GenBank/DDBJ databases">
        <title>Diversity and distribution of actinomycetes associated with coral in the coast of Hainan.</title>
        <authorList>
            <person name="Li F."/>
        </authorList>
    </citation>
    <scope>NUCLEOTIDE SEQUENCE</scope>
    <source>
        <strain evidence="3">HNM0983</strain>
    </source>
</reference>
<evidence type="ECO:0000313" key="4">
    <source>
        <dbReference type="Proteomes" id="UP000598360"/>
    </source>
</evidence>
<keyword evidence="4" id="KW-1185">Reference proteome</keyword>
<sequence length="171" mass="19131">MAEKNGIDPDQAQCPSPAEGERPRLEWYQRSPKDSVVTGLWVAAALAVVMTVALWGFAWVGLWYMWLILLAQPVFFYFRGRQPGFSAGADWFARSDKSRVRTYELAEVKVSGTMGSGDLEMRDEHGGYVLLSLLEIQYNRDLWDLVYNGIVHSVASGAGANARTMSKLHLD</sequence>
<keyword evidence="2" id="KW-0812">Transmembrane</keyword>
<organism evidence="3 4">
    <name type="scientific">Saccharopolyspora montiporae</name>
    <dbReference type="NCBI Taxonomy" id="2781240"/>
    <lineage>
        <taxon>Bacteria</taxon>
        <taxon>Bacillati</taxon>
        <taxon>Actinomycetota</taxon>
        <taxon>Actinomycetes</taxon>
        <taxon>Pseudonocardiales</taxon>
        <taxon>Pseudonocardiaceae</taxon>
        <taxon>Saccharopolyspora</taxon>
    </lineage>
</organism>
<accession>A0A929G357</accession>
<proteinExistence type="predicted"/>
<keyword evidence="2" id="KW-0472">Membrane</keyword>
<dbReference type="AlphaFoldDB" id="A0A929G357"/>
<dbReference type="Proteomes" id="UP000598360">
    <property type="component" value="Unassembled WGS sequence"/>
</dbReference>
<feature type="transmembrane region" description="Helical" evidence="2">
    <location>
        <begin position="61"/>
        <end position="78"/>
    </location>
</feature>
<protein>
    <recommendedName>
        <fullName evidence="5">DUF2244 domain-containing protein</fullName>
    </recommendedName>
</protein>
<evidence type="ECO:0000256" key="1">
    <source>
        <dbReference type="SAM" id="MobiDB-lite"/>
    </source>
</evidence>
<dbReference type="EMBL" id="JADEYC010000045">
    <property type="protein sequence ID" value="MBE9376553.1"/>
    <property type="molecule type" value="Genomic_DNA"/>
</dbReference>
<feature type="region of interest" description="Disordered" evidence="1">
    <location>
        <begin position="1"/>
        <end position="23"/>
    </location>
</feature>
<feature type="transmembrane region" description="Helical" evidence="2">
    <location>
        <begin position="36"/>
        <end position="55"/>
    </location>
</feature>